<proteinExistence type="predicted"/>
<protein>
    <recommendedName>
        <fullName evidence="4">Protein SSUH2 homolog</fullName>
    </recommendedName>
</protein>
<comment type="caution">
    <text evidence="2">The sequence shown here is derived from an EMBL/GenBank/DDBJ whole genome shotgun (WGS) entry which is preliminary data.</text>
</comment>
<evidence type="ECO:0008006" key="4">
    <source>
        <dbReference type="Google" id="ProtNLM"/>
    </source>
</evidence>
<gene>
    <name evidence="2" type="ORF">R5R35_012599</name>
</gene>
<organism evidence="2 3">
    <name type="scientific">Gryllus longicercus</name>
    <dbReference type="NCBI Taxonomy" id="2509291"/>
    <lineage>
        <taxon>Eukaryota</taxon>
        <taxon>Metazoa</taxon>
        <taxon>Ecdysozoa</taxon>
        <taxon>Arthropoda</taxon>
        <taxon>Hexapoda</taxon>
        <taxon>Insecta</taxon>
        <taxon>Pterygota</taxon>
        <taxon>Neoptera</taxon>
        <taxon>Polyneoptera</taxon>
        <taxon>Orthoptera</taxon>
        <taxon>Ensifera</taxon>
        <taxon>Gryllidea</taxon>
        <taxon>Grylloidea</taxon>
        <taxon>Gryllidae</taxon>
        <taxon>Gryllinae</taxon>
        <taxon>Gryllus</taxon>
    </lineage>
</organism>
<dbReference type="PANTHER" id="PTHR48465:SF1">
    <property type="entry name" value="PROTEIN SSUH2 HOMOLOG"/>
    <property type="match status" value="1"/>
</dbReference>
<feature type="compositionally biased region" description="Low complexity" evidence="1">
    <location>
        <begin position="8"/>
        <end position="23"/>
    </location>
</feature>
<sequence length="394" mass="43952">MPRSRRPSAYSLASSHGSSYSRRGSSKAHLYDSDSAPSAPPLEAMDQVSGYESISFDAVNIPPPPGSQTCKTAADKTEQPLPFDEERVTEKQARSALMAFAKKHFCYGTAVPKDMAVTLLKYSSAFHYELETFTEKRETSWTYAPYHGGVIDGPENGSAPLPWSIEVTPTNPFEDEIKVVQVPHTASVKTCHRCHAAGNLPCNECNSKGWVRCISCNGSSYNTDASGNKERCFYCYTTTYGRGRQDCCKCDTTGKLNCPTCDGTGHLLCYIQLTVTWKVNSSEHLVDCDAVPEALIRGASGKVAFDHEGEAIAPIKHFPDETINMASAQLLQQHKRMFKDQHVLSQRHQVRIIPVTTVRYEWKYHRGFYYIYGEEHKVFCPDYPQKCCCGCTLM</sequence>
<accession>A0AAN9VDP9</accession>
<dbReference type="EMBL" id="JAZDUA010001035">
    <property type="protein sequence ID" value="KAK7788530.1"/>
    <property type="molecule type" value="Genomic_DNA"/>
</dbReference>
<reference evidence="2 3" key="1">
    <citation type="submission" date="2024-03" db="EMBL/GenBank/DDBJ databases">
        <title>The genome assembly and annotation of the cricket Gryllus longicercus Weissman &amp; Gray.</title>
        <authorList>
            <person name="Szrajer S."/>
            <person name="Gray D."/>
            <person name="Ylla G."/>
        </authorList>
    </citation>
    <scope>NUCLEOTIDE SEQUENCE [LARGE SCALE GENOMIC DNA]</scope>
    <source>
        <strain evidence="2">DAG 2021-001</strain>
        <tissue evidence="2">Whole body minus gut</tissue>
    </source>
</reference>
<dbReference type="AlphaFoldDB" id="A0AAN9VDP9"/>
<dbReference type="InterPro" id="IPR052789">
    <property type="entry name" value="SSUH2_homolog"/>
</dbReference>
<feature type="region of interest" description="Disordered" evidence="1">
    <location>
        <begin position="1"/>
        <end position="43"/>
    </location>
</feature>
<name>A0AAN9VDP9_9ORTH</name>
<dbReference type="PANTHER" id="PTHR48465">
    <property type="entry name" value="PROTEIN SSUH2 HOMOLOG"/>
    <property type="match status" value="1"/>
</dbReference>
<evidence type="ECO:0000313" key="3">
    <source>
        <dbReference type="Proteomes" id="UP001378592"/>
    </source>
</evidence>
<keyword evidence="3" id="KW-1185">Reference proteome</keyword>
<dbReference type="Proteomes" id="UP001378592">
    <property type="component" value="Unassembled WGS sequence"/>
</dbReference>
<evidence type="ECO:0000313" key="2">
    <source>
        <dbReference type="EMBL" id="KAK7788530.1"/>
    </source>
</evidence>
<evidence type="ECO:0000256" key="1">
    <source>
        <dbReference type="SAM" id="MobiDB-lite"/>
    </source>
</evidence>